<evidence type="ECO:0000313" key="10">
    <source>
        <dbReference type="EMBL" id="CAA9551403.1"/>
    </source>
</evidence>
<dbReference type="GO" id="GO:0042371">
    <property type="term" value="P:vitamin K biosynthetic process"/>
    <property type="evidence" value="ECO:0007669"/>
    <property type="project" value="TreeGrafter"/>
</dbReference>
<keyword evidence="3 8" id="KW-1003">Cell membrane</keyword>
<feature type="transmembrane region" description="Helical" evidence="8">
    <location>
        <begin position="181"/>
        <end position="202"/>
    </location>
</feature>
<dbReference type="AlphaFoldDB" id="A0A6J4UI18"/>
<dbReference type="PIRSF" id="PIRSF005355">
    <property type="entry name" value="UBIAD1"/>
    <property type="match status" value="1"/>
</dbReference>
<keyword evidence="4 8" id="KW-0808">Transferase</keyword>
<dbReference type="EC" id="2.5.1.74" evidence="8 9"/>
<dbReference type="NCBIfam" id="TIGR00751">
    <property type="entry name" value="menA"/>
    <property type="match status" value="1"/>
</dbReference>
<evidence type="ECO:0000256" key="6">
    <source>
        <dbReference type="ARBA" id="ARBA00022989"/>
    </source>
</evidence>
<keyword evidence="2 8" id="KW-0474">Menaquinone biosynthesis</keyword>
<comment type="similarity">
    <text evidence="8">Belongs to the MenA family. Type 1 subfamily.</text>
</comment>
<organism evidence="10">
    <name type="scientific">uncultured Thermomicrobiales bacterium</name>
    <dbReference type="NCBI Taxonomy" id="1645740"/>
    <lineage>
        <taxon>Bacteria</taxon>
        <taxon>Pseudomonadati</taxon>
        <taxon>Thermomicrobiota</taxon>
        <taxon>Thermomicrobia</taxon>
        <taxon>Thermomicrobiales</taxon>
        <taxon>environmental samples</taxon>
    </lineage>
</organism>
<keyword evidence="7 8" id="KW-0472">Membrane</keyword>
<dbReference type="EMBL" id="CADCWG010000119">
    <property type="protein sequence ID" value="CAA9551403.1"/>
    <property type="molecule type" value="Genomic_DNA"/>
</dbReference>
<evidence type="ECO:0000256" key="9">
    <source>
        <dbReference type="NCBIfam" id="TIGR00751"/>
    </source>
</evidence>
<accession>A0A6J4UI18</accession>
<gene>
    <name evidence="8" type="primary">menA</name>
    <name evidence="10" type="ORF">AVDCRST_MAG49-1820</name>
</gene>
<protein>
    <recommendedName>
        <fullName evidence="8 9">1,4-dihydroxy-2-naphthoate octaprenyltransferase</fullName>
        <shortName evidence="8">DHNA-octaprenyltransferase</shortName>
        <ecNumber evidence="8 9">2.5.1.74</ecNumber>
    </recommendedName>
</protein>
<dbReference type="InterPro" id="IPR000537">
    <property type="entry name" value="UbiA_prenyltransferase"/>
</dbReference>
<dbReference type="NCBIfam" id="NF004751">
    <property type="entry name" value="PRK06080.1-3"/>
    <property type="match status" value="1"/>
</dbReference>
<sequence length="305" mass="31099">MPVTSPPRPGTRTPPGPARAWLLAIRPKTLPAAIAPVVVGTALAARDDGFAFAAALAAIAVALLLQIAANLANDVFDFKRGADTADRVGPVRVAQAGLIPPARLLTATWAALAAATVPGLYLVWRGGWPLLVIGALALVAAVAYTGGPVPLGYLGLGDVAVFVFFGLVAVAGTYATQTRDFSALALAAAVPIGALATAILAVNNLRDVAGDRRAGKRTLAVRLGPDGARAEYVALLAAAYLSPPLLWLAGPLSAWALLPWLTLPLAAVLARKVLTETGAALNARLAGTARLEILFALLFAAGILL</sequence>
<evidence type="ECO:0000256" key="3">
    <source>
        <dbReference type="ARBA" id="ARBA00022475"/>
    </source>
</evidence>
<feature type="transmembrane region" description="Helical" evidence="8">
    <location>
        <begin position="104"/>
        <end position="123"/>
    </location>
</feature>
<dbReference type="CDD" id="cd13962">
    <property type="entry name" value="PT_UbiA_UBIAD1"/>
    <property type="match status" value="1"/>
</dbReference>
<comment type="pathway">
    <text evidence="8">Quinol/quinone metabolism; menaquinone biosynthesis; menaquinol from 1,4-dihydroxy-2-naphthoate: step 1/2.</text>
</comment>
<comment type="function">
    <text evidence="8">Conversion of 1,4-dihydroxy-2-naphthoate (DHNA) to demethylmenaquinone (DMK).</text>
</comment>
<comment type="catalytic activity">
    <reaction evidence="8">
        <text>an all-trans-polyprenyl diphosphate + 1,4-dihydroxy-2-naphthoate + H(+) = a 2-demethylmenaquinol + CO2 + diphosphate</text>
        <dbReference type="Rhea" id="RHEA:26478"/>
        <dbReference type="Rhea" id="RHEA-COMP:9563"/>
        <dbReference type="Rhea" id="RHEA-COMP:9564"/>
        <dbReference type="ChEBI" id="CHEBI:11173"/>
        <dbReference type="ChEBI" id="CHEBI:15378"/>
        <dbReference type="ChEBI" id="CHEBI:16526"/>
        <dbReference type="ChEBI" id="CHEBI:33019"/>
        <dbReference type="ChEBI" id="CHEBI:55437"/>
        <dbReference type="ChEBI" id="CHEBI:58914"/>
        <dbReference type="EC" id="2.5.1.74"/>
    </reaction>
</comment>
<dbReference type="InterPro" id="IPR004657">
    <property type="entry name" value="MenA"/>
</dbReference>
<feature type="transmembrane region" description="Helical" evidence="8">
    <location>
        <begin position="281"/>
        <end position="304"/>
    </location>
</feature>
<name>A0A6J4UI18_9BACT</name>
<feature type="transmembrane region" description="Helical" evidence="8">
    <location>
        <begin position="50"/>
        <end position="69"/>
    </location>
</feature>
<reference evidence="10" key="1">
    <citation type="submission" date="2020-02" db="EMBL/GenBank/DDBJ databases">
        <authorList>
            <person name="Meier V. D."/>
        </authorList>
    </citation>
    <scope>NUCLEOTIDE SEQUENCE</scope>
    <source>
        <strain evidence="10">AVDCRST_MAG49</strain>
    </source>
</reference>
<dbReference type="HAMAP" id="MF_01937">
    <property type="entry name" value="MenA_1"/>
    <property type="match status" value="1"/>
</dbReference>
<evidence type="ECO:0000256" key="4">
    <source>
        <dbReference type="ARBA" id="ARBA00022679"/>
    </source>
</evidence>
<dbReference type="PANTHER" id="PTHR13929:SF0">
    <property type="entry name" value="UBIA PRENYLTRANSFERASE DOMAIN-CONTAINING PROTEIN 1"/>
    <property type="match status" value="1"/>
</dbReference>
<dbReference type="InterPro" id="IPR044878">
    <property type="entry name" value="UbiA_sf"/>
</dbReference>
<feature type="transmembrane region" description="Helical" evidence="8">
    <location>
        <begin position="130"/>
        <end position="147"/>
    </location>
</feature>
<evidence type="ECO:0000256" key="1">
    <source>
        <dbReference type="ARBA" id="ARBA00004141"/>
    </source>
</evidence>
<dbReference type="Gene3D" id="1.10.357.140">
    <property type="entry name" value="UbiA prenyltransferase"/>
    <property type="match status" value="1"/>
</dbReference>
<keyword evidence="6 8" id="KW-1133">Transmembrane helix</keyword>
<evidence type="ECO:0000256" key="8">
    <source>
        <dbReference type="HAMAP-Rule" id="MF_01937"/>
    </source>
</evidence>
<evidence type="ECO:0000256" key="5">
    <source>
        <dbReference type="ARBA" id="ARBA00022692"/>
    </source>
</evidence>
<proteinExistence type="inferred from homology"/>
<dbReference type="GO" id="GO:0046428">
    <property type="term" value="F:1,4-dihydroxy-2-naphthoate polyprenyltransferase activity"/>
    <property type="evidence" value="ECO:0007669"/>
    <property type="project" value="UniProtKB-UniRule"/>
</dbReference>
<evidence type="ECO:0000256" key="2">
    <source>
        <dbReference type="ARBA" id="ARBA00022428"/>
    </source>
</evidence>
<dbReference type="PANTHER" id="PTHR13929">
    <property type="entry name" value="1,4-DIHYDROXY-2-NAPHTHOATE OCTAPRENYLTRANSFERASE"/>
    <property type="match status" value="1"/>
</dbReference>
<feature type="transmembrane region" description="Helical" evidence="8">
    <location>
        <begin position="245"/>
        <end position="269"/>
    </location>
</feature>
<evidence type="ECO:0000256" key="7">
    <source>
        <dbReference type="ARBA" id="ARBA00023136"/>
    </source>
</evidence>
<comment type="subcellular location">
    <subcellularLocation>
        <location evidence="8">Cell membrane</location>
        <topology evidence="8">Multi-pass membrane protein</topology>
    </subcellularLocation>
    <subcellularLocation>
        <location evidence="1">Membrane</location>
        <topology evidence="1">Multi-pass membrane protein</topology>
    </subcellularLocation>
</comment>
<keyword evidence="5 8" id="KW-0812">Transmembrane</keyword>
<dbReference type="GO" id="GO:0009234">
    <property type="term" value="P:menaquinone biosynthetic process"/>
    <property type="evidence" value="ECO:0007669"/>
    <property type="project" value="UniProtKB-UniRule"/>
</dbReference>
<dbReference type="InterPro" id="IPR026046">
    <property type="entry name" value="UBIAD1"/>
</dbReference>
<dbReference type="UniPathway" id="UPA00079">
    <property type="reaction ID" value="UER00168"/>
</dbReference>
<feature type="transmembrane region" description="Helical" evidence="8">
    <location>
        <begin position="20"/>
        <end position="43"/>
    </location>
</feature>
<dbReference type="GO" id="GO:0005886">
    <property type="term" value="C:plasma membrane"/>
    <property type="evidence" value="ECO:0007669"/>
    <property type="project" value="UniProtKB-SubCell"/>
</dbReference>
<dbReference type="Pfam" id="PF01040">
    <property type="entry name" value="UbiA"/>
    <property type="match status" value="1"/>
</dbReference>
<feature type="transmembrane region" description="Helical" evidence="8">
    <location>
        <begin position="153"/>
        <end position="174"/>
    </location>
</feature>